<dbReference type="SMART" id="SM00388">
    <property type="entry name" value="HisKA"/>
    <property type="match status" value="1"/>
</dbReference>
<dbReference type="SMART" id="SM00448">
    <property type="entry name" value="REC"/>
    <property type="match status" value="1"/>
</dbReference>
<dbReference type="PANTHER" id="PTHR43547:SF2">
    <property type="entry name" value="HYBRID SIGNAL TRANSDUCTION HISTIDINE KINASE C"/>
    <property type="match status" value="1"/>
</dbReference>
<dbReference type="KEGG" id="ttz:FHG85_08315"/>
<feature type="modified residue" description="4-aspartylphosphate" evidence="6">
    <location>
        <position position="65"/>
    </location>
</feature>
<feature type="domain" description="Response regulatory" evidence="8">
    <location>
        <begin position="5"/>
        <end position="130"/>
    </location>
</feature>
<dbReference type="EC" id="2.7.13.3" evidence="2"/>
<feature type="domain" description="Histidine kinase" evidence="7">
    <location>
        <begin position="156"/>
        <end position="374"/>
    </location>
</feature>
<evidence type="ECO:0000256" key="6">
    <source>
        <dbReference type="PROSITE-ProRule" id="PRU00169"/>
    </source>
</evidence>
<dbReference type="SUPFAM" id="SSF55874">
    <property type="entry name" value="ATPase domain of HSP90 chaperone/DNA topoisomerase II/histidine kinase"/>
    <property type="match status" value="1"/>
</dbReference>
<dbReference type="InterPro" id="IPR036097">
    <property type="entry name" value="HisK_dim/P_sf"/>
</dbReference>
<dbReference type="PROSITE" id="PS50110">
    <property type="entry name" value="RESPONSE_REGULATORY"/>
    <property type="match status" value="1"/>
</dbReference>
<reference evidence="9 10" key="1">
    <citation type="submission" date="2019-07" db="EMBL/GenBank/DDBJ databases">
        <title>Thalassofilum flectens gen. nov., sp. nov., a novel moderate thermophilic anaerobe from a shallow sea hot spring in Kunashir Island (Russia), representing a new family in the order Bacteroidales, and proposal of Thalassofilacea fam. nov.</title>
        <authorList>
            <person name="Kochetkova T.V."/>
            <person name="Podosokorskaya O.A."/>
            <person name="Novikov A."/>
            <person name="Elcheninov A.G."/>
            <person name="Toshchakov S.V."/>
            <person name="Kublanov I.V."/>
        </authorList>
    </citation>
    <scope>NUCLEOTIDE SEQUENCE [LARGE SCALE GENOMIC DNA]</scope>
    <source>
        <strain evidence="9 10">38-H</strain>
    </source>
</reference>
<protein>
    <recommendedName>
        <fullName evidence="2">histidine kinase</fullName>
        <ecNumber evidence="2">2.7.13.3</ecNumber>
    </recommendedName>
</protein>
<dbReference type="RefSeq" id="WP_173074849.1">
    <property type="nucleotide sequence ID" value="NZ_CP041345.1"/>
</dbReference>
<dbReference type="SUPFAM" id="SSF47384">
    <property type="entry name" value="Homodimeric domain of signal transducing histidine kinase"/>
    <property type="match status" value="1"/>
</dbReference>
<dbReference type="Pfam" id="PF02518">
    <property type="entry name" value="HATPase_c"/>
    <property type="match status" value="1"/>
</dbReference>
<dbReference type="PANTHER" id="PTHR43547">
    <property type="entry name" value="TWO-COMPONENT HISTIDINE KINASE"/>
    <property type="match status" value="1"/>
</dbReference>
<evidence type="ECO:0000256" key="5">
    <source>
        <dbReference type="ARBA" id="ARBA00022777"/>
    </source>
</evidence>
<evidence type="ECO:0000256" key="4">
    <source>
        <dbReference type="ARBA" id="ARBA00022679"/>
    </source>
</evidence>
<dbReference type="InterPro" id="IPR036890">
    <property type="entry name" value="HATPase_C_sf"/>
</dbReference>
<proteinExistence type="predicted"/>
<sequence length="382" mass="42519">MEIVDILVVDDEPGIRSGVARILKNFSVSYPFLEDDIGFNVIEASTGEEAIQVISKSVPAVVLLDNKLPGIQGVEVLEYINKNHPDILVMMITSYASLELAIKATNIGAYDFVPKPFTPQELKSSIENITKHYFLRRMTRKLHSEGKQVRFQFLTILSHELKAPLNAIEGYLRMMQNKEAGDSIDNYMDFIDRSLSRIHSMRSLIMDLLDLTHVESGKRNRNLREVDLNLIARSAIETMTPLAIQRDVSISLEADNDVTLFADSGDVEILFNNLISNAVKYNKPGGWVHCKIAKSANEVRIEVSDSGVGIKEEDISKLFQEFTRIKNPQSKNVTGSGLGLSIVKKIADLYGASIKVDSKIDEGSTFTITFPIPTGDLLNDSI</sequence>
<dbReference type="SUPFAM" id="SSF52172">
    <property type="entry name" value="CheY-like"/>
    <property type="match status" value="1"/>
</dbReference>
<keyword evidence="3 6" id="KW-0597">Phosphoprotein</keyword>
<comment type="catalytic activity">
    <reaction evidence="1">
        <text>ATP + protein L-histidine = ADP + protein N-phospho-L-histidine.</text>
        <dbReference type="EC" id="2.7.13.3"/>
    </reaction>
</comment>
<dbReference type="Gene3D" id="1.10.287.130">
    <property type="match status" value="1"/>
</dbReference>
<dbReference type="FunFam" id="3.30.565.10:FF:000006">
    <property type="entry name" value="Sensor histidine kinase WalK"/>
    <property type="match status" value="1"/>
</dbReference>
<keyword evidence="10" id="KW-1185">Reference proteome</keyword>
<dbReference type="InterPro" id="IPR003594">
    <property type="entry name" value="HATPase_dom"/>
</dbReference>
<evidence type="ECO:0000313" key="10">
    <source>
        <dbReference type="Proteomes" id="UP000500961"/>
    </source>
</evidence>
<dbReference type="PRINTS" id="PR00344">
    <property type="entry name" value="BCTRLSENSOR"/>
</dbReference>
<dbReference type="Pfam" id="PF00512">
    <property type="entry name" value="HisKA"/>
    <property type="match status" value="1"/>
</dbReference>
<dbReference type="InterPro" id="IPR011006">
    <property type="entry name" value="CheY-like_superfamily"/>
</dbReference>
<dbReference type="Pfam" id="PF00072">
    <property type="entry name" value="Response_reg"/>
    <property type="match status" value="1"/>
</dbReference>
<evidence type="ECO:0000256" key="3">
    <source>
        <dbReference type="ARBA" id="ARBA00022553"/>
    </source>
</evidence>
<evidence type="ECO:0000259" key="8">
    <source>
        <dbReference type="PROSITE" id="PS50110"/>
    </source>
</evidence>
<dbReference type="GO" id="GO:0000155">
    <property type="term" value="F:phosphorelay sensor kinase activity"/>
    <property type="evidence" value="ECO:0007669"/>
    <property type="project" value="InterPro"/>
</dbReference>
<dbReference type="EMBL" id="CP041345">
    <property type="protein sequence ID" value="QKG80264.1"/>
    <property type="molecule type" value="Genomic_DNA"/>
</dbReference>
<name>A0A7D4C0T2_9BACT</name>
<accession>A0A7D4C0T2</accession>
<gene>
    <name evidence="9" type="ORF">FHG85_08315</name>
</gene>
<dbReference type="PROSITE" id="PS50109">
    <property type="entry name" value="HIS_KIN"/>
    <property type="match status" value="1"/>
</dbReference>
<dbReference type="InterPro" id="IPR004358">
    <property type="entry name" value="Sig_transdc_His_kin-like_C"/>
</dbReference>
<dbReference type="CDD" id="cd00082">
    <property type="entry name" value="HisKA"/>
    <property type="match status" value="1"/>
</dbReference>
<dbReference type="AlphaFoldDB" id="A0A7D4C0T2"/>
<evidence type="ECO:0000259" key="7">
    <source>
        <dbReference type="PROSITE" id="PS50109"/>
    </source>
</evidence>
<evidence type="ECO:0000256" key="1">
    <source>
        <dbReference type="ARBA" id="ARBA00000085"/>
    </source>
</evidence>
<keyword evidence="5" id="KW-0418">Kinase</keyword>
<dbReference type="InterPro" id="IPR003661">
    <property type="entry name" value="HisK_dim/P_dom"/>
</dbReference>
<organism evidence="9 10">
    <name type="scientific">Tenuifilum thalassicum</name>
    <dbReference type="NCBI Taxonomy" id="2590900"/>
    <lineage>
        <taxon>Bacteria</taxon>
        <taxon>Pseudomonadati</taxon>
        <taxon>Bacteroidota</taxon>
        <taxon>Bacteroidia</taxon>
        <taxon>Bacteroidales</taxon>
        <taxon>Tenuifilaceae</taxon>
        <taxon>Tenuifilum</taxon>
    </lineage>
</organism>
<dbReference type="Gene3D" id="3.40.50.2300">
    <property type="match status" value="1"/>
</dbReference>
<dbReference type="SMART" id="SM00387">
    <property type="entry name" value="HATPase_c"/>
    <property type="match status" value="1"/>
</dbReference>
<dbReference type="InterPro" id="IPR001789">
    <property type="entry name" value="Sig_transdc_resp-reg_receiver"/>
</dbReference>
<dbReference type="Gene3D" id="3.30.565.10">
    <property type="entry name" value="Histidine kinase-like ATPase, C-terminal domain"/>
    <property type="match status" value="1"/>
</dbReference>
<keyword evidence="4" id="KW-0808">Transferase</keyword>
<dbReference type="InterPro" id="IPR005467">
    <property type="entry name" value="His_kinase_dom"/>
</dbReference>
<dbReference type="Proteomes" id="UP000500961">
    <property type="component" value="Chromosome"/>
</dbReference>
<evidence type="ECO:0000256" key="2">
    <source>
        <dbReference type="ARBA" id="ARBA00012438"/>
    </source>
</evidence>
<evidence type="ECO:0000313" key="9">
    <source>
        <dbReference type="EMBL" id="QKG80264.1"/>
    </source>
</evidence>